<dbReference type="Pfam" id="PF03413">
    <property type="entry name" value="PepSY"/>
    <property type="match status" value="1"/>
</dbReference>
<accession>A0A1Y3NXY7</accession>
<comment type="caution">
    <text evidence="3">The sequence shown here is derived from an EMBL/GenBank/DDBJ whole genome shotgun (WGS) entry which is preliminary data.</text>
</comment>
<protein>
    <submittedName>
        <fullName evidence="3">Peptidase M4</fullName>
    </submittedName>
</protein>
<name>A0A1Y3NXY7_9PSED</name>
<feature type="domain" description="PepSY" evidence="2">
    <location>
        <begin position="45"/>
        <end position="98"/>
    </location>
</feature>
<evidence type="ECO:0000313" key="4">
    <source>
        <dbReference type="Proteomes" id="UP000195440"/>
    </source>
</evidence>
<dbReference type="Proteomes" id="UP000195440">
    <property type="component" value="Unassembled WGS sequence"/>
</dbReference>
<feature type="signal peptide" evidence="1">
    <location>
        <begin position="1"/>
        <end position="22"/>
    </location>
</feature>
<evidence type="ECO:0000313" key="3">
    <source>
        <dbReference type="EMBL" id="OUM72465.1"/>
    </source>
</evidence>
<keyword evidence="1" id="KW-0732">Signal</keyword>
<dbReference type="EMBL" id="LOHF01000016">
    <property type="protein sequence ID" value="OUM72465.1"/>
    <property type="molecule type" value="Genomic_DNA"/>
</dbReference>
<sequence>MKTLNALFAAVALTAAAGAAQADVRPDQIPGLLKSGAIMDFEKLNKLAQDKHPGFTIHDTELDQDKQGNYIYQVELRDAKGVEWDVEVNAKTGAIVKDKQDN</sequence>
<dbReference type="Gene3D" id="3.10.450.40">
    <property type="match status" value="1"/>
</dbReference>
<evidence type="ECO:0000256" key="1">
    <source>
        <dbReference type="SAM" id="SignalP"/>
    </source>
</evidence>
<dbReference type="InterPro" id="IPR025711">
    <property type="entry name" value="PepSY"/>
</dbReference>
<dbReference type="OrthoDB" id="7027104at2"/>
<keyword evidence="4" id="KW-1185">Reference proteome</keyword>
<dbReference type="AlphaFoldDB" id="A0A1Y3NXY7"/>
<reference evidence="3 4" key="1">
    <citation type="journal article" date="2017" name="Syst. Appl. Microbiol.">
        <title>Pseudomonas caspiana sp. nov., a citrus pathogen in the Pseudomonas syringae phylogenetic group.</title>
        <authorList>
            <person name="Busquets A."/>
            <person name="Gomila M."/>
            <person name="Beiki F."/>
            <person name="Mulet M."/>
            <person name="Rahimian H."/>
            <person name="Garcia-Valdes E."/>
            <person name="Lalucat J."/>
        </authorList>
    </citation>
    <scope>NUCLEOTIDE SEQUENCE [LARGE SCALE GENOMIC DNA]</scope>
    <source>
        <strain evidence="3 4">FBF102</strain>
    </source>
</reference>
<gene>
    <name evidence="3" type="ORF">AUC60_18000</name>
</gene>
<feature type="chain" id="PRO_5012441010" evidence="1">
    <location>
        <begin position="23"/>
        <end position="102"/>
    </location>
</feature>
<organism evidence="3 4">
    <name type="scientific">Pseudomonas caspiana</name>
    <dbReference type="NCBI Taxonomy" id="1451454"/>
    <lineage>
        <taxon>Bacteria</taxon>
        <taxon>Pseudomonadati</taxon>
        <taxon>Pseudomonadota</taxon>
        <taxon>Gammaproteobacteria</taxon>
        <taxon>Pseudomonadales</taxon>
        <taxon>Pseudomonadaceae</taxon>
        <taxon>Pseudomonas</taxon>
    </lineage>
</organism>
<proteinExistence type="predicted"/>
<dbReference type="RefSeq" id="WP_087270580.1">
    <property type="nucleotide sequence ID" value="NZ_JBJGBV010000004.1"/>
</dbReference>
<evidence type="ECO:0000259" key="2">
    <source>
        <dbReference type="Pfam" id="PF03413"/>
    </source>
</evidence>